<gene>
    <name evidence="3" type="ORF">BBO_05923</name>
</gene>
<evidence type="ECO:0000256" key="1">
    <source>
        <dbReference type="SAM" id="MobiDB-lite"/>
    </source>
</evidence>
<feature type="region of interest" description="Disordered" evidence="1">
    <location>
        <begin position="731"/>
        <end position="751"/>
    </location>
</feature>
<dbReference type="Proteomes" id="UP000076863">
    <property type="component" value="Unassembled WGS sequence"/>
</dbReference>
<sequence length="776" mass="87609">METERVQRYRSRILREKHANRQNPFNSPPSSTGSHGTVSPTMTSVFSDPDGESTRRLNDDIARVTGGKKLPVNWEAAHRKWPEYFSKPQNSLFDNDAKPLKENHKPAPVKFLQENSTRDIWNGSRRKRADMQPRADDESDLSILLSKSPAAALSLNNNRHLSPISRAQARAPSEPAPLLQRRPSISEALERLRKASSSPKQTGQKQMSGANGPSPNTSSAKSSFTAVPPSPNSIASPNNGANDARSFFMPDVSHLGDFVTGTLRFSGSMKNGVPIFVKQGRVHDKQTSPAAAAHAAVDSVKVPQEEERIFVSMDMIRDEIMFLQEHHEKVQEYAMNLQQQVERLEAQAKARGQNPDSHHHNDHAAEMNSRLRSEVASLQARLDQATHKLSTSEINSDSISHEKERVLTRLQEACDDINKLTRKLTVKEKALETSQKQLDSSEHVRQDNKALRRDIVSLTHSRDALELENSSLRDDNDRLESELQSLRSEMGTRRAENDRLRQQRQSLIAENKSLRASKTQLEQNEVLNEDLDEVQHELDVAREELEALRKENEELEALRKENEELEALRKENEELAFLREDNQSLVRHNEKYFNDNKMIRRENSGFQRSIHDLHEENLKLKEDVDFLKGQIDHYRPAPKANIETENTTAGLFMPETATDTNISGPDGPTQTKELPDLLEMTGQSQNVTDGDYAAVIDMDENVDAYQKKGQTATEPGQKVAFSIPTKPEVLKRTANQGSKRSASRQPPKTHLENHIFPMSGKLSQYDIAVHTSLCLR</sequence>
<feature type="domain" description="PPC89 centrosome localisation" evidence="2">
    <location>
        <begin position="372"/>
        <end position="436"/>
    </location>
</feature>
<dbReference type="InterPro" id="IPR025925">
    <property type="entry name" value="PPC89_CLD"/>
</dbReference>
<evidence type="ECO:0000313" key="4">
    <source>
        <dbReference type="Proteomes" id="UP000076863"/>
    </source>
</evidence>
<comment type="caution">
    <text evidence="3">The sequence shown here is derived from an EMBL/GenBank/DDBJ whole genome shotgun (WGS) entry which is preliminary data.</text>
</comment>
<feature type="compositionally biased region" description="Polar residues" evidence="1">
    <location>
        <begin position="733"/>
        <end position="746"/>
    </location>
</feature>
<dbReference type="PANTHER" id="PTHR23159:SF31">
    <property type="entry name" value="CENTROSOME-ASSOCIATED PROTEIN CEP250 ISOFORM X1"/>
    <property type="match status" value="1"/>
</dbReference>
<name>A0A167C7J6_9HYPO</name>
<proteinExistence type="predicted"/>
<evidence type="ECO:0000313" key="3">
    <source>
        <dbReference type="EMBL" id="OAA40866.1"/>
    </source>
</evidence>
<dbReference type="OrthoDB" id="76453at2759"/>
<dbReference type="EMBL" id="AZHA01000018">
    <property type="protein sequence ID" value="OAA40866.1"/>
    <property type="molecule type" value="Genomic_DNA"/>
</dbReference>
<feature type="region of interest" description="Disordered" evidence="1">
    <location>
        <begin position="1"/>
        <end position="58"/>
    </location>
</feature>
<accession>A0A167C7J6</accession>
<dbReference type="PANTHER" id="PTHR23159">
    <property type="entry name" value="CENTROSOMAL PROTEIN 2"/>
    <property type="match status" value="1"/>
</dbReference>
<feature type="compositionally biased region" description="Polar residues" evidence="1">
    <location>
        <begin position="21"/>
        <end position="46"/>
    </location>
</feature>
<evidence type="ECO:0000259" key="2">
    <source>
        <dbReference type="Pfam" id="PF14197"/>
    </source>
</evidence>
<feature type="compositionally biased region" description="Basic and acidic residues" evidence="1">
    <location>
        <begin position="1"/>
        <end position="19"/>
    </location>
</feature>
<feature type="compositionally biased region" description="Polar residues" evidence="1">
    <location>
        <begin position="195"/>
        <end position="225"/>
    </location>
</feature>
<keyword evidence="4" id="KW-1185">Reference proteome</keyword>
<feature type="region of interest" description="Disordered" evidence="1">
    <location>
        <begin position="347"/>
        <end position="372"/>
    </location>
</feature>
<protein>
    <submittedName>
        <fullName evidence="3">Rhoptry protein</fullName>
    </submittedName>
</protein>
<dbReference type="Pfam" id="PF14197">
    <property type="entry name" value="Cep57_CLD_2"/>
    <property type="match status" value="2"/>
</dbReference>
<feature type="compositionally biased region" description="Basic and acidic residues" evidence="1">
    <location>
        <begin position="356"/>
        <end position="372"/>
    </location>
</feature>
<feature type="region of interest" description="Disordered" evidence="1">
    <location>
        <begin position="116"/>
        <end position="140"/>
    </location>
</feature>
<organism evidence="3 4">
    <name type="scientific">Beauveria brongniartii RCEF 3172</name>
    <dbReference type="NCBI Taxonomy" id="1081107"/>
    <lineage>
        <taxon>Eukaryota</taxon>
        <taxon>Fungi</taxon>
        <taxon>Dikarya</taxon>
        <taxon>Ascomycota</taxon>
        <taxon>Pezizomycotina</taxon>
        <taxon>Sordariomycetes</taxon>
        <taxon>Hypocreomycetidae</taxon>
        <taxon>Hypocreales</taxon>
        <taxon>Cordycipitaceae</taxon>
        <taxon>Beauveria</taxon>
        <taxon>Beauveria brongniartii</taxon>
    </lineage>
</organism>
<reference evidence="3 4" key="1">
    <citation type="journal article" date="2016" name="Genome Biol. Evol.">
        <title>Divergent and convergent evolution of fungal pathogenicity.</title>
        <authorList>
            <person name="Shang Y."/>
            <person name="Xiao G."/>
            <person name="Zheng P."/>
            <person name="Cen K."/>
            <person name="Zhan S."/>
            <person name="Wang C."/>
        </authorList>
    </citation>
    <scope>NUCLEOTIDE SEQUENCE [LARGE SCALE GENOMIC DNA]</scope>
    <source>
        <strain evidence="3 4">RCEF 3172</strain>
    </source>
</reference>
<dbReference type="AlphaFoldDB" id="A0A167C7J6"/>
<feature type="domain" description="PPC89 centrosome localisation" evidence="2">
    <location>
        <begin position="576"/>
        <end position="635"/>
    </location>
</feature>
<feature type="region of interest" description="Disordered" evidence="1">
    <location>
        <begin position="191"/>
        <end position="239"/>
    </location>
</feature>